<dbReference type="GO" id="GO:0008270">
    <property type="term" value="F:zinc ion binding"/>
    <property type="evidence" value="ECO:0007669"/>
    <property type="project" value="TreeGrafter"/>
</dbReference>
<dbReference type="NCBIfam" id="NF006824">
    <property type="entry name" value="PRK09347.1-1"/>
    <property type="match status" value="1"/>
</dbReference>
<evidence type="ECO:0000259" key="9">
    <source>
        <dbReference type="Pfam" id="PF01227"/>
    </source>
</evidence>
<proteinExistence type="inferred from homology"/>
<feature type="domain" description="GTP cyclohydrolase I" evidence="9">
    <location>
        <begin position="53"/>
        <end position="218"/>
    </location>
</feature>
<dbReference type="OrthoDB" id="305103at2759"/>
<dbReference type="InterPro" id="IPR020602">
    <property type="entry name" value="GTP_CycHdrlase_I_dom"/>
</dbReference>
<dbReference type="GO" id="GO:0005737">
    <property type="term" value="C:cytoplasm"/>
    <property type="evidence" value="ECO:0007669"/>
    <property type="project" value="TreeGrafter"/>
</dbReference>
<gene>
    <name evidence="10" type="primary">Contig7904.g8437</name>
    <name evidence="10" type="ORF">STYLEM_19351</name>
</gene>
<dbReference type="Proteomes" id="UP000039865">
    <property type="component" value="Unassembled WGS sequence"/>
</dbReference>
<dbReference type="InterPro" id="IPR043133">
    <property type="entry name" value="GTP-CH-I_C/QueF"/>
</dbReference>
<reference evidence="10 11" key="1">
    <citation type="submission" date="2014-06" db="EMBL/GenBank/DDBJ databases">
        <authorList>
            <person name="Swart Estienne"/>
        </authorList>
    </citation>
    <scope>NUCLEOTIDE SEQUENCE [LARGE SCALE GENOMIC DNA]</scope>
    <source>
        <strain evidence="10 11">130c</strain>
    </source>
</reference>
<dbReference type="FunFam" id="3.30.1130.10:FF:000001">
    <property type="entry name" value="GTP cyclohydrolase 1"/>
    <property type="match status" value="1"/>
</dbReference>
<evidence type="ECO:0000256" key="5">
    <source>
        <dbReference type="ARBA" id="ARBA00017272"/>
    </source>
</evidence>
<comment type="similarity">
    <text evidence="3">Belongs to the GTP cyclohydrolase I family.</text>
</comment>
<keyword evidence="6 10" id="KW-0378">Hydrolase</keyword>
<dbReference type="OMA" id="HYCMKWR"/>
<evidence type="ECO:0000256" key="3">
    <source>
        <dbReference type="ARBA" id="ARBA00008085"/>
    </source>
</evidence>
<dbReference type="GO" id="GO:0046654">
    <property type="term" value="P:tetrahydrofolate biosynthetic process"/>
    <property type="evidence" value="ECO:0007669"/>
    <property type="project" value="InterPro"/>
</dbReference>
<dbReference type="GO" id="GO:0003934">
    <property type="term" value="F:GTP cyclohydrolase I activity"/>
    <property type="evidence" value="ECO:0007669"/>
    <property type="project" value="UniProtKB-EC"/>
</dbReference>
<evidence type="ECO:0000256" key="8">
    <source>
        <dbReference type="SAM" id="MobiDB-lite"/>
    </source>
</evidence>
<dbReference type="InterPro" id="IPR001474">
    <property type="entry name" value="GTP_CycHdrlase_I"/>
</dbReference>
<evidence type="ECO:0000256" key="6">
    <source>
        <dbReference type="ARBA" id="ARBA00022801"/>
    </source>
</evidence>
<dbReference type="InParanoid" id="A0A078B6P1"/>
<dbReference type="EC" id="3.5.4.16" evidence="4"/>
<comment type="catalytic activity">
    <reaction evidence="1">
        <text>GTP + H2O = 7,8-dihydroneopterin 3'-triphosphate + formate + H(+)</text>
        <dbReference type="Rhea" id="RHEA:17473"/>
        <dbReference type="ChEBI" id="CHEBI:15377"/>
        <dbReference type="ChEBI" id="CHEBI:15378"/>
        <dbReference type="ChEBI" id="CHEBI:15740"/>
        <dbReference type="ChEBI" id="CHEBI:37565"/>
        <dbReference type="ChEBI" id="CHEBI:58462"/>
        <dbReference type="EC" id="3.5.4.16"/>
    </reaction>
</comment>
<dbReference type="PROSITE" id="PS00860">
    <property type="entry name" value="GTP_CYCLOHYDROL_1_2"/>
    <property type="match status" value="1"/>
</dbReference>
<keyword evidence="11" id="KW-1185">Reference proteome</keyword>
<dbReference type="NCBIfam" id="NF006826">
    <property type="entry name" value="PRK09347.1-3"/>
    <property type="match status" value="1"/>
</dbReference>
<dbReference type="PANTHER" id="PTHR11109:SF7">
    <property type="entry name" value="GTP CYCLOHYDROLASE 1"/>
    <property type="match status" value="1"/>
</dbReference>
<name>A0A078B6P1_STYLE</name>
<evidence type="ECO:0000313" key="11">
    <source>
        <dbReference type="Proteomes" id="UP000039865"/>
    </source>
</evidence>
<sequence>MEMQTLIPVNNQIDQRGDQLEQLVRQMLIDQGIQTPINPMNALNNVEKTAKITKLVSQIMETLGLDLNDESLRDTPKRVAKMYVNELFEGLSSESFPNCTTFDIKERSNVTQTNIPFTSMCEHHLMPFYGVAHISYRSNGRVIGLSKLNRVVNYFARRPQVQERLTKQIHRALQLVLQSEDVRVIIEAEHFCIQARGVQQKGSRTQTEEVSGQYSNTNHIHKL</sequence>
<comment type="pathway">
    <text evidence="2">Cofactor biosynthesis; 7,8-dihydroneopterin triphosphate biosynthesis; 7,8-dihydroneopterin triphosphate from GTP: step 1/1.</text>
</comment>
<dbReference type="PANTHER" id="PTHR11109">
    <property type="entry name" value="GTP CYCLOHYDROLASE I"/>
    <property type="match status" value="1"/>
</dbReference>
<evidence type="ECO:0000313" key="10">
    <source>
        <dbReference type="EMBL" id="CDW90210.1"/>
    </source>
</evidence>
<dbReference type="EMBL" id="CCKQ01018257">
    <property type="protein sequence ID" value="CDW90210.1"/>
    <property type="molecule type" value="Genomic_DNA"/>
</dbReference>
<dbReference type="Pfam" id="PF01227">
    <property type="entry name" value="GTP_cyclohydroI"/>
    <property type="match status" value="1"/>
</dbReference>
<dbReference type="InterPro" id="IPR018234">
    <property type="entry name" value="GTP_CycHdrlase_I_CS"/>
</dbReference>
<accession>A0A078B6P1</accession>
<dbReference type="GO" id="GO:0005525">
    <property type="term" value="F:GTP binding"/>
    <property type="evidence" value="ECO:0007669"/>
    <property type="project" value="TreeGrafter"/>
</dbReference>
<evidence type="ECO:0000256" key="2">
    <source>
        <dbReference type="ARBA" id="ARBA00005080"/>
    </source>
</evidence>
<dbReference type="GO" id="GO:0006729">
    <property type="term" value="P:tetrahydrobiopterin biosynthetic process"/>
    <property type="evidence" value="ECO:0007669"/>
    <property type="project" value="TreeGrafter"/>
</dbReference>
<dbReference type="Gene3D" id="3.30.1130.10">
    <property type="match status" value="1"/>
</dbReference>
<evidence type="ECO:0000256" key="4">
    <source>
        <dbReference type="ARBA" id="ARBA00012715"/>
    </source>
</evidence>
<dbReference type="AlphaFoldDB" id="A0A078B6P1"/>
<evidence type="ECO:0000256" key="1">
    <source>
        <dbReference type="ARBA" id="ARBA00001052"/>
    </source>
</evidence>
<dbReference type="NCBIfam" id="TIGR00063">
    <property type="entry name" value="folE"/>
    <property type="match status" value="1"/>
</dbReference>
<feature type="region of interest" description="Disordered" evidence="8">
    <location>
        <begin position="202"/>
        <end position="223"/>
    </location>
</feature>
<protein>
    <recommendedName>
        <fullName evidence="5">GTP cyclohydrolase 1</fullName>
        <ecNumber evidence="4">3.5.4.16</ecNumber>
    </recommendedName>
    <alternativeName>
        <fullName evidence="7">GTP cyclohydrolase I</fullName>
    </alternativeName>
</protein>
<dbReference type="SUPFAM" id="SSF55620">
    <property type="entry name" value="Tetrahydrobiopterin biosynthesis enzymes-like"/>
    <property type="match status" value="1"/>
</dbReference>
<evidence type="ECO:0000256" key="7">
    <source>
        <dbReference type="ARBA" id="ARBA00030854"/>
    </source>
</evidence>
<dbReference type="UniPathway" id="UPA00848">
    <property type="reaction ID" value="UER00151"/>
</dbReference>
<dbReference type="Gene3D" id="1.10.286.10">
    <property type="match status" value="1"/>
</dbReference>
<dbReference type="InterPro" id="IPR043134">
    <property type="entry name" value="GTP-CH-I_N"/>
</dbReference>
<organism evidence="10 11">
    <name type="scientific">Stylonychia lemnae</name>
    <name type="common">Ciliate</name>
    <dbReference type="NCBI Taxonomy" id="5949"/>
    <lineage>
        <taxon>Eukaryota</taxon>
        <taxon>Sar</taxon>
        <taxon>Alveolata</taxon>
        <taxon>Ciliophora</taxon>
        <taxon>Intramacronucleata</taxon>
        <taxon>Spirotrichea</taxon>
        <taxon>Stichotrichia</taxon>
        <taxon>Sporadotrichida</taxon>
        <taxon>Oxytrichidae</taxon>
        <taxon>Stylonychinae</taxon>
        <taxon>Stylonychia</taxon>
    </lineage>
</organism>